<evidence type="ECO:0000313" key="3">
    <source>
        <dbReference type="Proteomes" id="UP000238083"/>
    </source>
</evidence>
<evidence type="ECO:0000256" key="1">
    <source>
        <dbReference type="SAM" id="SignalP"/>
    </source>
</evidence>
<comment type="caution">
    <text evidence="2">The sequence shown here is derived from an EMBL/GenBank/DDBJ whole genome shotgun (WGS) entry which is preliminary data.</text>
</comment>
<name>A0A2T0R9P4_9ACTN</name>
<protein>
    <submittedName>
        <fullName evidence="2">Uncharacterized protein</fullName>
    </submittedName>
</protein>
<evidence type="ECO:0000313" key="2">
    <source>
        <dbReference type="EMBL" id="PRY17889.1"/>
    </source>
</evidence>
<gene>
    <name evidence="2" type="ORF">CLV37_101131</name>
</gene>
<keyword evidence="1" id="KW-0732">Signal</keyword>
<proteinExistence type="predicted"/>
<accession>A0A2T0R9P4</accession>
<sequence length="74" mass="7620">MTQRLHRRLLAASLVTGISTGIVALAPATTAQAATTVDVGSRETVQTRAVSPAALPVAFSTGTQRRTTTVTVTL</sequence>
<dbReference type="RefSeq" id="WP_106205989.1">
    <property type="nucleotide sequence ID" value="NZ_PVZF01000001.1"/>
</dbReference>
<organism evidence="2 3">
    <name type="scientific">Kineococcus rhizosphaerae</name>
    <dbReference type="NCBI Taxonomy" id="559628"/>
    <lineage>
        <taxon>Bacteria</taxon>
        <taxon>Bacillati</taxon>
        <taxon>Actinomycetota</taxon>
        <taxon>Actinomycetes</taxon>
        <taxon>Kineosporiales</taxon>
        <taxon>Kineosporiaceae</taxon>
        <taxon>Kineococcus</taxon>
    </lineage>
</organism>
<dbReference type="Proteomes" id="UP000238083">
    <property type="component" value="Unassembled WGS sequence"/>
</dbReference>
<reference evidence="2 3" key="1">
    <citation type="submission" date="2018-03" db="EMBL/GenBank/DDBJ databases">
        <title>Genomic Encyclopedia of Archaeal and Bacterial Type Strains, Phase II (KMG-II): from individual species to whole genera.</title>
        <authorList>
            <person name="Goeker M."/>
        </authorList>
    </citation>
    <scope>NUCLEOTIDE SEQUENCE [LARGE SCALE GENOMIC DNA]</scope>
    <source>
        <strain evidence="2 3">DSM 19711</strain>
    </source>
</reference>
<dbReference type="AlphaFoldDB" id="A0A2T0R9P4"/>
<feature type="chain" id="PRO_5015517646" evidence="1">
    <location>
        <begin position="34"/>
        <end position="74"/>
    </location>
</feature>
<feature type="signal peptide" evidence="1">
    <location>
        <begin position="1"/>
        <end position="33"/>
    </location>
</feature>
<dbReference type="EMBL" id="PVZF01000001">
    <property type="protein sequence ID" value="PRY17889.1"/>
    <property type="molecule type" value="Genomic_DNA"/>
</dbReference>
<keyword evidence="3" id="KW-1185">Reference proteome</keyword>